<protein>
    <submittedName>
        <fullName evidence="2">SIS domain-containing protein</fullName>
    </submittedName>
</protein>
<organism evidence="2 3">
    <name type="scientific">Actomonas aquatica</name>
    <dbReference type="NCBI Taxonomy" id="2866162"/>
    <lineage>
        <taxon>Bacteria</taxon>
        <taxon>Pseudomonadati</taxon>
        <taxon>Verrucomicrobiota</taxon>
        <taxon>Opitutia</taxon>
        <taxon>Opitutales</taxon>
        <taxon>Opitutaceae</taxon>
        <taxon>Actomonas</taxon>
    </lineage>
</organism>
<name>A0ABZ1C4Y7_9BACT</name>
<dbReference type="Gene3D" id="3.40.50.10490">
    <property type="entry name" value="Glucose-6-phosphate isomerase like protein, domain 1"/>
    <property type="match status" value="1"/>
</dbReference>
<dbReference type="InterPro" id="IPR001347">
    <property type="entry name" value="SIS_dom"/>
</dbReference>
<dbReference type="RefSeq" id="WP_221031232.1">
    <property type="nucleotide sequence ID" value="NZ_CP139781.1"/>
</dbReference>
<reference evidence="2 3" key="1">
    <citation type="submission" date="2023-12" db="EMBL/GenBank/DDBJ databases">
        <title>Description of an unclassified Opitutus bacterium of Verrucomicrobiota.</title>
        <authorList>
            <person name="Zhang D.-F."/>
        </authorList>
    </citation>
    <scope>NUCLEOTIDE SEQUENCE [LARGE SCALE GENOMIC DNA]</scope>
    <source>
        <strain evidence="2 3">WL0086</strain>
    </source>
</reference>
<sequence length="214" mass="22454">MSPTLIALGQDYPDLQAILPDVQAATDLLGDAFAAGHRLYTCGNGGSAADADHIVGELVKGFMLKRPLPPADREALVAQHGEAGQLLADQLQGGLPAVALTAHTALSTAFANDVSPELVFAQQVHAYGQPGDVLLAISTSGNSTNVLHALRVARTRGMHTLGLTGQSGGAMPPLCDVCIRVPHTSTPRIQERHLPIYHALCIALENRFFAQTAD</sequence>
<dbReference type="SUPFAM" id="SSF53697">
    <property type="entry name" value="SIS domain"/>
    <property type="match status" value="1"/>
</dbReference>
<feature type="domain" description="SIS" evidence="1">
    <location>
        <begin position="29"/>
        <end position="210"/>
    </location>
</feature>
<accession>A0ABZ1C4Y7</accession>
<dbReference type="CDD" id="cd05006">
    <property type="entry name" value="SIS_GmhA"/>
    <property type="match status" value="1"/>
</dbReference>
<dbReference type="InterPro" id="IPR046348">
    <property type="entry name" value="SIS_dom_sf"/>
</dbReference>
<gene>
    <name evidence="2" type="ORF">K1X11_015920</name>
</gene>
<keyword evidence="3" id="KW-1185">Reference proteome</keyword>
<dbReference type="EMBL" id="CP139781">
    <property type="protein sequence ID" value="WRQ86303.1"/>
    <property type="molecule type" value="Genomic_DNA"/>
</dbReference>
<dbReference type="InterPro" id="IPR050099">
    <property type="entry name" value="SIS_GmhA/DiaA_subfam"/>
</dbReference>
<dbReference type="Pfam" id="PF13580">
    <property type="entry name" value="SIS_2"/>
    <property type="match status" value="2"/>
</dbReference>
<dbReference type="Proteomes" id="UP000738431">
    <property type="component" value="Chromosome"/>
</dbReference>
<dbReference type="PANTHER" id="PTHR30390:SF6">
    <property type="entry name" value="DNAA INITIATOR-ASSOCIATING PROTEIN DIAA"/>
    <property type="match status" value="1"/>
</dbReference>
<dbReference type="PANTHER" id="PTHR30390">
    <property type="entry name" value="SEDOHEPTULOSE 7-PHOSPHATE ISOMERASE / DNAA INITIATOR-ASSOCIATING FACTOR FOR REPLICATION INITIATION"/>
    <property type="match status" value="1"/>
</dbReference>
<evidence type="ECO:0000313" key="3">
    <source>
        <dbReference type="Proteomes" id="UP000738431"/>
    </source>
</evidence>
<evidence type="ECO:0000313" key="2">
    <source>
        <dbReference type="EMBL" id="WRQ86303.1"/>
    </source>
</evidence>
<evidence type="ECO:0000259" key="1">
    <source>
        <dbReference type="PROSITE" id="PS51464"/>
    </source>
</evidence>
<dbReference type="PROSITE" id="PS51464">
    <property type="entry name" value="SIS"/>
    <property type="match status" value="1"/>
</dbReference>
<proteinExistence type="predicted"/>
<dbReference type="InterPro" id="IPR035461">
    <property type="entry name" value="GmhA/DiaA"/>
</dbReference>